<dbReference type="EMBL" id="HBGK01014256">
    <property type="protein sequence ID" value="CAD9278446.1"/>
    <property type="molecule type" value="Transcribed_RNA"/>
</dbReference>
<protein>
    <submittedName>
        <fullName evidence="2">Uncharacterized protein</fullName>
    </submittedName>
</protein>
<evidence type="ECO:0000313" key="1">
    <source>
        <dbReference type="EMBL" id="CAD9278445.1"/>
    </source>
</evidence>
<reference evidence="2" key="1">
    <citation type="submission" date="2021-01" db="EMBL/GenBank/DDBJ databases">
        <authorList>
            <person name="Corre E."/>
            <person name="Pelletier E."/>
            <person name="Niang G."/>
            <person name="Scheremetjew M."/>
            <person name="Finn R."/>
            <person name="Kale V."/>
            <person name="Holt S."/>
            <person name="Cochrane G."/>
            <person name="Meng A."/>
            <person name="Brown T."/>
            <person name="Cohen L."/>
        </authorList>
    </citation>
    <scope>NUCLEOTIDE SEQUENCE</scope>
    <source>
        <strain evidence="2">CCMP 410</strain>
    </source>
</reference>
<organism evidence="2">
    <name type="scientific">Grammatophora oceanica</name>
    <dbReference type="NCBI Taxonomy" id="210454"/>
    <lineage>
        <taxon>Eukaryota</taxon>
        <taxon>Sar</taxon>
        <taxon>Stramenopiles</taxon>
        <taxon>Ochrophyta</taxon>
        <taxon>Bacillariophyta</taxon>
        <taxon>Fragilariophyceae</taxon>
        <taxon>Fragilariophycidae</taxon>
        <taxon>Rhabdonematales</taxon>
        <taxon>Grammatophoraceae</taxon>
        <taxon>Grammatophora</taxon>
    </lineage>
</organism>
<proteinExistence type="predicted"/>
<sequence length="107" mass="11715">MHFCCILSKRANPVTLGGIQAQAQRMLILFLQLLQVGRHDDIIYFIAVPSSSSSSSSPPPPPSLHMVAFRSHQPRNYIPSRCSLSPSLQTLAFSSPSIFALQSSRCS</sequence>
<gene>
    <name evidence="1" type="ORF">GOCE00092_LOCUS7354</name>
    <name evidence="2" type="ORF">GOCE00092_LOCUS7355</name>
</gene>
<dbReference type="EMBL" id="HBGK01014255">
    <property type="protein sequence ID" value="CAD9278445.1"/>
    <property type="molecule type" value="Transcribed_RNA"/>
</dbReference>
<dbReference type="AlphaFoldDB" id="A0A6U5IWZ4"/>
<evidence type="ECO:0000313" key="2">
    <source>
        <dbReference type="EMBL" id="CAD9278446.1"/>
    </source>
</evidence>
<name>A0A6U5IWZ4_9STRA</name>
<accession>A0A6U5IWZ4</accession>